<proteinExistence type="predicted"/>
<name>A0AAW2UVE5_SESRA</name>
<reference evidence="1" key="2">
    <citation type="journal article" date="2024" name="Plant">
        <title>Genomic evolution and insights into agronomic trait innovations of Sesamum species.</title>
        <authorList>
            <person name="Miao H."/>
            <person name="Wang L."/>
            <person name="Qu L."/>
            <person name="Liu H."/>
            <person name="Sun Y."/>
            <person name="Le M."/>
            <person name="Wang Q."/>
            <person name="Wei S."/>
            <person name="Zheng Y."/>
            <person name="Lin W."/>
            <person name="Duan Y."/>
            <person name="Cao H."/>
            <person name="Xiong S."/>
            <person name="Wang X."/>
            <person name="Wei L."/>
            <person name="Li C."/>
            <person name="Ma Q."/>
            <person name="Ju M."/>
            <person name="Zhao R."/>
            <person name="Li G."/>
            <person name="Mu C."/>
            <person name="Tian Q."/>
            <person name="Mei H."/>
            <person name="Zhang T."/>
            <person name="Gao T."/>
            <person name="Zhang H."/>
        </authorList>
    </citation>
    <scope>NUCLEOTIDE SEQUENCE</scope>
    <source>
        <strain evidence="1">G02</strain>
    </source>
</reference>
<dbReference type="EMBL" id="JACGWJ010000005">
    <property type="protein sequence ID" value="KAL0420016.1"/>
    <property type="molecule type" value="Genomic_DNA"/>
</dbReference>
<accession>A0AAW2UVE5</accession>
<evidence type="ECO:0000313" key="1">
    <source>
        <dbReference type="EMBL" id="KAL0420016.1"/>
    </source>
</evidence>
<gene>
    <name evidence="1" type="ORF">Sradi_1415100</name>
</gene>
<sequence>MWMCIDYVFFLGTQQLYQCFGSLAIGVGCLQSEIANLLTVIVSPQYQEEVLLLQSRAHQKLPSDQGSENVDSDIDLDDLSDSDQVEEDEYDQLPLFRPLNETQLAKLSREQRKASFEEEYDYRVKLLQKEQWREELRRWREIKKKGKDVATDYGFTEDDADSGAAAPVAVPLPDICLVRKLAGKN</sequence>
<dbReference type="AlphaFoldDB" id="A0AAW2UVE5"/>
<protein>
    <submittedName>
        <fullName evidence="1">Translocase of chloroplast, chloroplastic</fullName>
    </submittedName>
</protein>
<organism evidence="1">
    <name type="scientific">Sesamum radiatum</name>
    <name type="common">Black benniseed</name>
    <dbReference type="NCBI Taxonomy" id="300843"/>
    <lineage>
        <taxon>Eukaryota</taxon>
        <taxon>Viridiplantae</taxon>
        <taxon>Streptophyta</taxon>
        <taxon>Embryophyta</taxon>
        <taxon>Tracheophyta</taxon>
        <taxon>Spermatophyta</taxon>
        <taxon>Magnoliopsida</taxon>
        <taxon>eudicotyledons</taxon>
        <taxon>Gunneridae</taxon>
        <taxon>Pentapetalae</taxon>
        <taxon>asterids</taxon>
        <taxon>lamiids</taxon>
        <taxon>Lamiales</taxon>
        <taxon>Pedaliaceae</taxon>
        <taxon>Sesamum</taxon>
    </lineage>
</organism>
<comment type="caution">
    <text evidence="1">The sequence shown here is derived from an EMBL/GenBank/DDBJ whole genome shotgun (WGS) entry which is preliminary data.</text>
</comment>
<reference evidence="1" key="1">
    <citation type="submission" date="2020-06" db="EMBL/GenBank/DDBJ databases">
        <authorList>
            <person name="Li T."/>
            <person name="Hu X."/>
            <person name="Zhang T."/>
            <person name="Song X."/>
            <person name="Zhang H."/>
            <person name="Dai N."/>
            <person name="Sheng W."/>
            <person name="Hou X."/>
            <person name="Wei L."/>
        </authorList>
    </citation>
    <scope>NUCLEOTIDE SEQUENCE</scope>
    <source>
        <strain evidence="1">G02</strain>
        <tissue evidence="1">Leaf</tissue>
    </source>
</reference>